<proteinExistence type="predicted"/>
<evidence type="ECO:0000256" key="1">
    <source>
        <dbReference type="SAM" id="MobiDB-lite"/>
    </source>
</evidence>
<gene>
    <name evidence="2" type="ORF">F2P58_23460</name>
</gene>
<feature type="compositionally biased region" description="Basic and acidic residues" evidence="1">
    <location>
        <begin position="501"/>
        <end position="515"/>
    </location>
</feature>
<comment type="caution">
    <text evidence="2">The sequence shown here is derived from an EMBL/GenBank/DDBJ whole genome shotgun (WGS) entry which is preliminary data.</text>
</comment>
<sequence>MAGKNVTIGSVNIAMSANAAQLIKEANSAQSQFKKAMRGMRREARKLNKEVGKQFKDVSKAATGLATDITKAGLVGGVGGGVFGALAYQIYESQREMQRMADVAGISMTTFSQMSHATNSLGLETEYLSDAMKDLNVRIIDAARGGGTMTDFFALMGEDAREWLELNPTEQLDKFQKKLSELSDNEAKFWADEVNDSMYRLSVTLSRSGRTVGDFMAEAQSLGAGTSAGYMYMVNGMYESFSRLRIILGELTNTTFALLAQSFGKTMDEMTRNLQGLIGESDSMSEGIFNLSKQIALSILETFKLVYESAEALITRLQKLTDTYEPTQVEKESAALAQVEQRLTAIQFAREQVEKHGEGVLRGLNTEANLIEEQNALYERRAKLLQSIGSAGNTTGMLDSLIEGVRNTQYTPPKPSSPQNGTVNTTDPAELKKVNDLLANINIQYGEETDSKLRGIEVDRQRLTVAQKTLQTLKEQGTLSDAGVTRLSEVNDAMAKLDQEASRRRKELAKERKEEREDEAQAELDLARSTMAKRLEFLRANSFDERAIRAAERVVEANELSALYEQGVITHQEMQDAMELQTQLRNEAEMRLEMQKIGSTLNGLAFFMNESQGMARAGFAFTQAAALQEVLLNQYRAVSAAWADPTLPWYMKAGAAVTAAGAVGNQLAQIQAMGQFHNGGQIPYDGTYYMEGGEIVIPKDRVGDYIDAIDRHATVQGGGAPVINSTINMGANLVDEKVMAQALSKQQSTIAALVQKEQRKRPTRSRS</sequence>
<evidence type="ECO:0000313" key="2">
    <source>
        <dbReference type="EMBL" id="KAB0285471.1"/>
    </source>
</evidence>
<dbReference type="AlphaFoldDB" id="A0A5N3QUY8"/>
<accession>A0A5N3QUY8</accession>
<evidence type="ECO:0000313" key="3">
    <source>
        <dbReference type="Proteomes" id="UP000326789"/>
    </source>
</evidence>
<feature type="region of interest" description="Disordered" evidence="1">
    <location>
        <begin position="407"/>
        <end position="427"/>
    </location>
</feature>
<dbReference type="Proteomes" id="UP000326789">
    <property type="component" value="Unassembled WGS sequence"/>
</dbReference>
<name>A0A5N3QUY8_9VIBR</name>
<dbReference type="RefSeq" id="WP_150873172.1">
    <property type="nucleotide sequence ID" value="NZ_VWSE01000010.1"/>
</dbReference>
<organism evidence="2 3">
    <name type="scientific">Vibrio fortis</name>
    <dbReference type="NCBI Taxonomy" id="212667"/>
    <lineage>
        <taxon>Bacteria</taxon>
        <taxon>Pseudomonadati</taxon>
        <taxon>Pseudomonadota</taxon>
        <taxon>Gammaproteobacteria</taxon>
        <taxon>Vibrionales</taxon>
        <taxon>Vibrionaceae</taxon>
        <taxon>Vibrio</taxon>
    </lineage>
</organism>
<dbReference type="EMBL" id="VWSE01000010">
    <property type="protein sequence ID" value="KAB0285471.1"/>
    <property type="molecule type" value="Genomic_DNA"/>
</dbReference>
<protein>
    <submittedName>
        <fullName evidence="2">Phage tail tape measure protein</fullName>
    </submittedName>
</protein>
<feature type="region of interest" description="Disordered" evidence="1">
    <location>
        <begin position="501"/>
        <end position="522"/>
    </location>
</feature>
<reference evidence="2 3" key="1">
    <citation type="submission" date="2019-09" db="EMBL/GenBank/DDBJ databases">
        <title>Whole genome sequence of Vibrio fortis.</title>
        <authorList>
            <person name="Das S.K."/>
        </authorList>
    </citation>
    <scope>NUCLEOTIDE SEQUENCE [LARGE SCALE GENOMIC DNA]</scope>
    <source>
        <strain evidence="2 3">AN60</strain>
    </source>
</reference>